<name>A0A1Z3HPB2_9CYAN</name>
<dbReference type="SMART" id="SM00382">
    <property type="entry name" value="AAA"/>
    <property type="match status" value="1"/>
</dbReference>
<dbReference type="PROSITE" id="PS50893">
    <property type="entry name" value="ABC_TRANSPORTER_2"/>
    <property type="match status" value="1"/>
</dbReference>
<evidence type="ECO:0000259" key="4">
    <source>
        <dbReference type="PROSITE" id="PS50893"/>
    </source>
</evidence>
<dbReference type="InterPro" id="IPR003439">
    <property type="entry name" value="ABC_transporter-like_ATP-bd"/>
</dbReference>
<dbReference type="CDD" id="cd03219">
    <property type="entry name" value="ABC_Mj1267_LivG_branched"/>
    <property type="match status" value="1"/>
</dbReference>
<evidence type="ECO:0000256" key="2">
    <source>
        <dbReference type="ARBA" id="ARBA00022741"/>
    </source>
</evidence>
<protein>
    <submittedName>
        <fullName evidence="5">ABC transporter protein</fullName>
    </submittedName>
</protein>
<gene>
    <name evidence="5" type="ORF">XM38_030920</name>
</gene>
<dbReference type="GO" id="GO:0005886">
    <property type="term" value="C:plasma membrane"/>
    <property type="evidence" value="ECO:0007669"/>
    <property type="project" value="TreeGrafter"/>
</dbReference>
<accession>A0A1Z3HPB2</accession>
<dbReference type="Proteomes" id="UP000191901">
    <property type="component" value="Chromosome"/>
</dbReference>
<dbReference type="GO" id="GO:0005524">
    <property type="term" value="F:ATP binding"/>
    <property type="evidence" value="ECO:0007669"/>
    <property type="project" value="UniProtKB-KW"/>
</dbReference>
<dbReference type="Pfam" id="PF12399">
    <property type="entry name" value="BCA_ABC_TP_C"/>
    <property type="match status" value="1"/>
</dbReference>
<dbReference type="FunFam" id="3.40.50.300:FF:000421">
    <property type="entry name" value="Branched-chain amino acid ABC transporter ATP-binding protein"/>
    <property type="match status" value="1"/>
</dbReference>
<dbReference type="PANTHER" id="PTHR45772:SF9">
    <property type="entry name" value="CONSERVED COMPONENT OF ABC TRANSPORTER FOR NATURAL AMINO ACIDS"/>
    <property type="match status" value="1"/>
</dbReference>
<dbReference type="Gene3D" id="3.40.50.300">
    <property type="entry name" value="P-loop containing nucleotide triphosphate hydrolases"/>
    <property type="match status" value="1"/>
</dbReference>
<feature type="domain" description="ABC transporter" evidence="4">
    <location>
        <begin position="2"/>
        <end position="244"/>
    </location>
</feature>
<dbReference type="AlphaFoldDB" id="A0A1Z3HPB2"/>
<evidence type="ECO:0000313" key="6">
    <source>
        <dbReference type="Proteomes" id="UP000191901"/>
    </source>
</evidence>
<sequence>MSKTFAGFRAVDNCSFQIEAGKITGLIGPNGAGKTTLFNMVAGVLKPSQGHIVLDGRNVTGMAPHQLFRLGLVRTFQIPREFGRMTVLENLMVVPPCQLGENLWMSWFRWQRVLRQERQIRHKAEEVLGWVNLLHVRDELAQNLSGGQKKLLELGRTLMIEPKVILLDEPGAGVNRTLLRQLTDIIVRLNQEWGCTICLIDHDLELVDHLCHHVVVMAQGTVMAAGTMAEMRQNPQVQDAYLGNVHPARTLSS</sequence>
<dbReference type="EMBL" id="CP021983">
    <property type="protein sequence ID" value="ASC72138.1"/>
    <property type="molecule type" value="Genomic_DNA"/>
</dbReference>
<keyword evidence="1" id="KW-0813">Transport</keyword>
<organism evidence="5 6">
    <name type="scientific">Halomicronema hongdechloris C2206</name>
    <dbReference type="NCBI Taxonomy" id="1641165"/>
    <lineage>
        <taxon>Bacteria</taxon>
        <taxon>Bacillati</taxon>
        <taxon>Cyanobacteriota</taxon>
        <taxon>Cyanophyceae</taxon>
        <taxon>Nodosilineales</taxon>
        <taxon>Nodosilineaceae</taxon>
        <taxon>Halomicronema</taxon>
    </lineage>
</organism>
<dbReference type="Pfam" id="PF00005">
    <property type="entry name" value="ABC_tran"/>
    <property type="match status" value="1"/>
</dbReference>
<reference evidence="5 6" key="1">
    <citation type="journal article" date="2016" name="Biochim. Biophys. Acta">
        <title>Characterization of red-shifted phycobilisomes isolated from the chlorophyll f-containing cyanobacterium Halomicronema hongdechloris.</title>
        <authorList>
            <person name="Li Y."/>
            <person name="Lin Y."/>
            <person name="Garvey C.J."/>
            <person name="Birch D."/>
            <person name="Corkery R.W."/>
            <person name="Loughlin P.C."/>
            <person name="Scheer H."/>
            <person name="Willows R.D."/>
            <person name="Chen M."/>
        </authorList>
    </citation>
    <scope>NUCLEOTIDE SEQUENCE [LARGE SCALE GENOMIC DNA]</scope>
    <source>
        <strain evidence="5 6">C2206</strain>
    </source>
</reference>
<dbReference type="KEGG" id="hhg:XM38_030920"/>
<proteinExistence type="predicted"/>
<dbReference type="PANTHER" id="PTHR45772">
    <property type="entry name" value="CONSERVED COMPONENT OF ABC TRANSPORTER FOR NATURAL AMINO ACIDS-RELATED"/>
    <property type="match status" value="1"/>
</dbReference>
<evidence type="ECO:0000313" key="5">
    <source>
        <dbReference type="EMBL" id="ASC72138.1"/>
    </source>
</evidence>
<keyword evidence="2" id="KW-0547">Nucleotide-binding</keyword>
<keyword evidence="6" id="KW-1185">Reference proteome</keyword>
<evidence type="ECO:0000256" key="1">
    <source>
        <dbReference type="ARBA" id="ARBA00022448"/>
    </source>
</evidence>
<dbReference type="GO" id="GO:0016887">
    <property type="term" value="F:ATP hydrolysis activity"/>
    <property type="evidence" value="ECO:0007669"/>
    <property type="project" value="InterPro"/>
</dbReference>
<evidence type="ECO:0000256" key="3">
    <source>
        <dbReference type="ARBA" id="ARBA00022840"/>
    </source>
</evidence>
<dbReference type="InterPro" id="IPR032823">
    <property type="entry name" value="BCA_ABC_TP_C"/>
</dbReference>
<dbReference type="SUPFAM" id="SSF52540">
    <property type="entry name" value="P-loop containing nucleoside triphosphate hydrolases"/>
    <property type="match status" value="1"/>
</dbReference>
<dbReference type="RefSeq" id="WP_256995641.1">
    <property type="nucleotide sequence ID" value="NZ_CP021983.2"/>
</dbReference>
<dbReference type="InterPro" id="IPR017871">
    <property type="entry name" value="ABC_transporter-like_CS"/>
</dbReference>
<dbReference type="PROSITE" id="PS00211">
    <property type="entry name" value="ABC_TRANSPORTER_1"/>
    <property type="match status" value="1"/>
</dbReference>
<dbReference type="STRING" id="1641165.XM38_13620"/>
<keyword evidence="3" id="KW-0067">ATP-binding</keyword>
<dbReference type="InterPro" id="IPR027417">
    <property type="entry name" value="P-loop_NTPase"/>
</dbReference>
<dbReference type="InterPro" id="IPR051120">
    <property type="entry name" value="ABC_AA/LPS_Transport"/>
</dbReference>
<dbReference type="InterPro" id="IPR003593">
    <property type="entry name" value="AAA+_ATPase"/>
</dbReference>